<feature type="non-terminal residue" evidence="1">
    <location>
        <position position="1"/>
    </location>
</feature>
<gene>
    <name evidence="1" type="ORF">HETIRDRAFT_321372</name>
</gene>
<evidence type="ECO:0000313" key="2">
    <source>
        <dbReference type="Proteomes" id="UP000030671"/>
    </source>
</evidence>
<evidence type="ECO:0000313" key="1">
    <source>
        <dbReference type="EMBL" id="ETW79539.1"/>
    </source>
</evidence>
<dbReference type="Proteomes" id="UP000030671">
    <property type="component" value="Unassembled WGS sequence"/>
</dbReference>
<organism evidence="1 2">
    <name type="scientific">Heterobasidion irregulare (strain TC 32-1)</name>
    <dbReference type="NCBI Taxonomy" id="747525"/>
    <lineage>
        <taxon>Eukaryota</taxon>
        <taxon>Fungi</taxon>
        <taxon>Dikarya</taxon>
        <taxon>Basidiomycota</taxon>
        <taxon>Agaricomycotina</taxon>
        <taxon>Agaricomycetes</taxon>
        <taxon>Russulales</taxon>
        <taxon>Bondarzewiaceae</taxon>
        <taxon>Heterobasidion</taxon>
        <taxon>Heterobasidion annosum species complex</taxon>
    </lineage>
</organism>
<dbReference type="OrthoDB" id="3057822at2759"/>
<dbReference type="AlphaFoldDB" id="W4K1E1"/>
<name>W4K1E1_HETIT</name>
<sequence>QCWPKNFPVRQHPATKSLFKILQSSDNTLTLYPGTWHDFMSDPEGVKGKYIKDCVSRTEAHLSQVAT</sequence>
<dbReference type="RefSeq" id="XP_009548120.1">
    <property type="nucleotide sequence ID" value="XM_009549825.1"/>
</dbReference>
<reference evidence="1 2" key="1">
    <citation type="journal article" date="2012" name="New Phytol.">
        <title>Insight into trade-off between wood decay and parasitism from the genome of a fungal forest pathogen.</title>
        <authorList>
            <person name="Olson A."/>
            <person name="Aerts A."/>
            <person name="Asiegbu F."/>
            <person name="Belbahri L."/>
            <person name="Bouzid O."/>
            <person name="Broberg A."/>
            <person name="Canback B."/>
            <person name="Coutinho P.M."/>
            <person name="Cullen D."/>
            <person name="Dalman K."/>
            <person name="Deflorio G."/>
            <person name="van Diepen L.T."/>
            <person name="Dunand C."/>
            <person name="Duplessis S."/>
            <person name="Durling M."/>
            <person name="Gonthier P."/>
            <person name="Grimwood J."/>
            <person name="Fossdal C.G."/>
            <person name="Hansson D."/>
            <person name="Henrissat B."/>
            <person name="Hietala A."/>
            <person name="Himmelstrand K."/>
            <person name="Hoffmeister D."/>
            <person name="Hogberg N."/>
            <person name="James T.Y."/>
            <person name="Karlsson M."/>
            <person name="Kohler A."/>
            <person name="Kues U."/>
            <person name="Lee Y.H."/>
            <person name="Lin Y.C."/>
            <person name="Lind M."/>
            <person name="Lindquist E."/>
            <person name="Lombard V."/>
            <person name="Lucas S."/>
            <person name="Lunden K."/>
            <person name="Morin E."/>
            <person name="Murat C."/>
            <person name="Park J."/>
            <person name="Raffaello T."/>
            <person name="Rouze P."/>
            <person name="Salamov A."/>
            <person name="Schmutz J."/>
            <person name="Solheim H."/>
            <person name="Stahlberg J."/>
            <person name="Velez H."/>
            <person name="de Vries R.P."/>
            <person name="Wiebenga A."/>
            <person name="Woodward S."/>
            <person name="Yakovlev I."/>
            <person name="Garbelotto M."/>
            <person name="Martin F."/>
            <person name="Grigoriev I.V."/>
            <person name="Stenlid J."/>
        </authorList>
    </citation>
    <scope>NUCLEOTIDE SEQUENCE [LARGE SCALE GENOMIC DNA]</scope>
    <source>
        <strain evidence="1 2">TC 32-1</strain>
    </source>
</reference>
<accession>W4K1E1</accession>
<dbReference type="InParanoid" id="W4K1E1"/>
<evidence type="ECO:0008006" key="3">
    <source>
        <dbReference type="Google" id="ProtNLM"/>
    </source>
</evidence>
<protein>
    <recommendedName>
        <fullName evidence="3">Dienelactone hydrolase domain-containing protein</fullName>
    </recommendedName>
</protein>
<dbReference type="HOGENOM" id="CLU_2819473_0_0_1"/>
<dbReference type="GeneID" id="20670745"/>
<proteinExistence type="predicted"/>
<dbReference type="KEGG" id="hir:HETIRDRAFT_321372"/>
<keyword evidence="2" id="KW-1185">Reference proteome</keyword>
<dbReference type="EMBL" id="KI925460">
    <property type="protein sequence ID" value="ETW79539.1"/>
    <property type="molecule type" value="Genomic_DNA"/>
</dbReference>